<organism evidence="1 2">
    <name type="scientific">Anaerobutyricum hallii</name>
    <dbReference type="NCBI Taxonomy" id="39488"/>
    <lineage>
        <taxon>Bacteria</taxon>
        <taxon>Bacillati</taxon>
        <taxon>Bacillota</taxon>
        <taxon>Clostridia</taxon>
        <taxon>Lachnospirales</taxon>
        <taxon>Lachnospiraceae</taxon>
        <taxon>Anaerobutyricum</taxon>
    </lineage>
</organism>
<evidence type="ECO:0000313" key="2">
    <source>
        <dbReference type="Proteomes" id="UP000095390"/>
    </source>
</evidence>
<proteinExistence type="predicted"/>
<sequence>MEIKTFHGFEDFCVEKFENTDEWYYGIYPTWMSNVEVAEECGKGREYAGSKLCFFNKTGRSYEPIKQEKNVYLETPVYDKASNSFGILRYDFNKRILQAIAYKPDEESVEVIEEISLSEIDDLMNIRLIESPFMIVRNSMEENAIEFLAPKRKIYLEENESIEFVENEKMYSSKWNEDLLDVLDYGYGEEVIVRDLETGKILERYKGYLNRMPDGTAWLMTE</sequence>
<protein>
    <submittedName>
        <fullName evidence="1">Uncharacterized protein</fullName>
    </submittedName>
</protein>
<name>A0A173V1N6_9FIRM</name>
<gene>
    <name evidence="1" type="ORF">ERS852578_02932</name>
</gene>
<dbReference type="Proteomes" id="UP000095390">
    <property type="component" value="Unassembled WGS sequence"/>
</dbReference>
<evidence type="ECO:0000313" key="1">
    <source>
        <dbReference type="EMBL" id="CUN21232.1"/>
    </source>
</evidence>
<dbReference type="AlphaFoldDB" id="A0A173V1N6"/>
<dbReference type="RefSeq" id="WP_055183376.1">
    <property type="nucleotide sequence ID" value="NZ_CYYC01000065.1"/>
</dbReference>
<dbReference type="EMBL" id="CYYC01000065">
    <property type="protein sequence ID" value="CUN21232.1"/>
    <property type="molecule type" value="Genomic_DNA"/>
</dbReference>
<accession>A0A173V1N6</accession>
<reference evidence="1 2" key="1">
    <citation type="submission" date="2015-09" db="EMBL/GenBank/DDBJ databases">
        <authorList>
            <consortium name="Pathogen Informatics"/>
        </authorList>
    </citation>
    <scope>NUCLEOTIDE SEQUENCE [LARGE SCALE GENOMIC DNA]</scope>
    <source>
        <strain evidence="1 2">2789STDY5834966</strain>
    </source>
</reference>
<dbReference type="OrthoDB" id="9780310at2"/>